<feature type="transmembrane region" description="Helical" evidence="6">
    <location>
        <begin position="116"/>
        <end position="142"/>
    </location>
</feature>
<keyword evidence="9" id="KW-1185">Reference proteome</keyword>
<protein>
    <submittedName>
        <fullName evidence="8">Amino acid ABC transporter membrane protein (PAAT family)</fullName>
    </submittedName>
</protein>
<dbReference type="Proteomes" id="UP000246352">
    <property type="component" value="Unassembled WGS sequence"/>
</dbReference>
<dbReference type="PANTHER" id="PTHR30614:SF0">
    <property type="entry name" value="L-CYSTINE TRANSPORT SYSTEM PERMEASE PROTEIN TCYL"/>
    <property type="match status" value="1"/>
</dbReference>
<evidence type="ECO:0000256" key="1">
    <source>
        <dbReference type="ARBA" id="ARBA00004651"/>
    </source>
</evidence>
<name>A0A317PDH5_9HYPH</name>
<evidence type="ECO:0000256" key="5">
    <source>
        <dbReference type="ARBA" id="ARBA00023136"/>
    </source>
</evidence>
<comment type="similarity">
    <text evidence="6">Belongs to the binding-protein-dependent transport system permease family.</text>
</comment>
<comment type="caution">
    <text evidence="8">The sequence shown here is derived from an EMBL/GenBank/DDBJ whole genome shotgun (WGS) entry which is preliminary data.</text>
</comment>
<evidence type="ECO:0000313" key="8">
    <source>
        <dbReference type="EMBL" id="PWV95616.1"/>
    </source>
</evidence>
<keyword evidence="4 6" id="KW-1133">Transmembrane helix</keyword>
<keyword evidence="3" id="KW-0029">Amino-acid transport</keyword>
<dbReference type="RefSeq" id="WP_245415462.1">
    <property type="nucleotide sequence ID" value="NZ_QGTR01000009.1"/>
</dbReference>
<dbReference type="GO" id="GO:0005886">
    <property type="term" value="C:plasma membrane"/>
    <property type="evidence" value="ECO:0007669"/>
    <property type="project" value="UniProtKB-SubCell"/>
</dbReference>
<dbReference type="Pfam" id="PF00528">
    <property type="entry name" value="BPD_transp_1"/>
    <property type="match status" value="1"/>
</dbReference>
<proteinExistence type="inferred from homology"/>
<dbReference type="SUPFAM" id="SSF161098">
    <property type="entry name" value="MetI-like"/>
    <property type="match status" value="1"/>
</dbReference>
<evidence type="ECO:0000256" key="4">
    <source>
        <dbReference type="ARBA" id="ARBA00022989"/>
    </source>
</evidence>
<dbReference type="GO" id="GO:0006865">
    <property type="term" value="P:amino acid transport"/>
    <property type="evidence" value="ECO:0007669"/>
    <property type="project" value="UniProtKB-KW"/>
</dbReference>
<gene>
    <name evidence="8" type="ORF">DFR52_10911</name>
</gene>
<evidence type="ECO:0000256" key="2">
    <source>
        <dbReference type="ARBA" id="ARBA00022692"/>
    </source>
</evidence>
<evidence type="ECO:0000259" key="7">
    <source>
        <dbReference type="PROSITE" id="PS50928"/>
    </source>
</evidence>
<feature type="transmembrane region" description="Helical" evidence="6">
    <location>
        <begin position="80"/>
        <end position="104"/>
    </location>
</feature>
<comment type="subcellular location">
    <subcellularLocation>
        <location evidence="1 6">Cell membrane</location>
        <topology evidence="1 6">Multi-pass membrane protein</topology>
    </subcellularLocation>
</comment>
<keyword evidence="5 6" id="KW-0472">Membrane</keyword>
<dbReference type="InterPro" id="IPR000515">
    <property type="entry name" value="MetI-like"/>
</dbReference>
<organism evidence="8 9">
    <name type="scientific">Hoeflea marina</name>
    <dbReference type="NCBI Taxonomy" id="274592"/>
    <lineage>
        <taxon>Bacteria</taxon>
        <taxon>Pseudomonadati</taxon>
        <taxon>Pseudomonadota</taxon>
        <taxon>Alphaproteobacteria</taxon>
        <taxon>Hyphomicrobiales</taxon>
        <taxon>Rhizobiaceae</taxon>
        <taxon>Hoeflea</taxon>
    </lineage>
</organism>
<keyword evidence="6" id="KW-0813">Transport</keyword>
<keyword evidence="2 6" id="KW-0812">Transmembrane</keyword>
<dbReference type="AlphaFoldDB" id="A0A317PDH5"/>
<feature type="domain" description="ABC transmembrane type-1" evidence="7">
    <location>
        <begin position="80"/>
        <end position="287"/>
    </location>
</feature>
<dbReference type="EMBL" id="QGTR01000009">
    <property type="protein sequence ID" value="PWV95616.1"/>
    <property type="molecule type" value="Genomic_DNA"/>
</dbReference>
<dbReference type="InterPro" id="IPR035906">
    <property type="entry name" value="MetI-like_sf"/>
</dbReference>
<reference evidence="8 9" key="1">
    <citation type="submission" date="2018-05" db="EMBL/GenBank/DDBJ databases">
        <title>Genomic Encyclopedia of Type Strains, Phase IV (KMG-IV): sequencing the most valuable type-strain genomes for metagenomic binning, comparative biology and taxonomic classification.</title>
        <authorList>
            <person name="Goeker M."/>
        </authorList>
    </citation>
    <scope>NUCLEOTIDE SEQUENCE [LARGE SCALE GENOMIC DNA]</scope>
    <source>
        <strain evidence="8 9">DSM 16791</strain>
    </source>
</reference>
<evidence type="ECO:0000256" key="3">
    <source>
        <dbReference type="ARBA" id="ARBA00022970"/>
    </source>
</evidence>
<feature type="transmembrane region" description="Helical" evidence="6">
    <location>
        <begin position="265"/>
        <end position="290"/>
    </location>
</feature>
<sequence length="306" mass="34269">MTKDDINELQDGRRPNAAAPCNVDVVQNRVVQRRHPGRWLVAILIVIIALQAGQGMANNPNFHWDTYFTYLFSPFVLRGVGWTLLLTVVSMAISIPLALALVIMRENENPILQGVAWFWVWFFRGTPIYTQLAFWGLFAVLFPRISVAVPFGPELLSVDSRWVVTPAVAAIAGLSFNETAYLSEIFRAGFRAIDRGQTEAAQAIGMTKPKIWTRILIPQAMRIIIPPTGNETIGVLKLTSLVLAVPFTLDLTFATNAIANRTYLPVPLLLVAATWYLFITSILMVGQYYLERHYGRGHDMPKEGVR</sequence>
<evidence type="ECO:0000313" key="9">
    <source>
        <dbReference type="Proteomes" id="UP000246352"/>
    </source>
</evidence>
<feature type="transmembrane region" description="Helical" evidence="6">
    <location>
        <begin position="162"/>
        <end position="182"/>
    </location>
</feature>
<dbReference type="Gene3D" id="1.10.3720.10">
    <property type="entry name" value="MetI-like"/>
    <property type="match status" value="1"/>
</dbReference>
<dbReference type="InterPro" id="IPR043429">
    <property type="entry name" value="ArtM/GltK/GlnP/TcyL/YhdX-like"/>
</dbReference>
<dbReference type="GO" id="GO:0055085">
    <property type="term" value="P:transmembrane transport"/>
    <property type="evidence" value="ECO:0007669"/>
    <property type="project" value="InterPro"/>
</dbReference>
<dbReference type="CDD" id="cd06261">
    <property type="entry name" value="TM_PBP2"/>
    <property type="match status" value="1"/>
</dbReference>
<dbReference type="PROSITE" id="PS50928">
    <property type="entry name" value="ABC_TM1"/>
    <property type="match status" value="1"/>
</dbReference>
<feature type="transmembrane region" description="Helical" evidence="6">
    <location>
        <begin position="39"/>
        <end position="57"/>
    </location>
</feature>
<accession>A0A317PDH5</accession>
<evidence type="ECO:0000256" key="6">
    <source>
        <dbReference type="RuleBase" id="RU363032"/>
    </source>
</evidence>
<dbReference type="PANTHER" id="PTHR30614">
    <property type="entry name" value="MEMBRANE COMPONENT OF AMINO ACID ABC TRANSPORTER"/>
    <property type="match status" value="1"/>
</dbReference>